<reference evidence="2" key="1">
    <citation type="submission" date="2023-05" db="EMBL/GenBank/DDBJ databases">
        <title>Nepenthes gracilis genome sequencing.</title>
        <authorList>
            <person name="Fukushima K."/>
        </authorList>
    </citation>
    <scope>NUCLEOTIDE SEQUENCE</scope>
    <source>
        <strain evidence="2">SING2019-196</strain>
    </source>
</reference>
<proteinExistence type="predicted"/>
<keyword evidence="3" id="KW-1185">Reference proteome</keyword>
<organism evidence="2 3">
    <name type="scientific">Nepenthes gracilis</name>
    <name type="common">Slender pitcher plant</name>
    <dbReference type="NCBI Taxonomy" id="150966"/>
    <lineage>
        <taxon>Eukaryota</taxon>
        <taxon>Viridiplantae</taxon>
        <taxon>Streptophyta</taxon>
        <taxon>Embryophyta</taxon>
        <taxon>Tracheophyta</taxon>
        <taxon>Spermatophyta</taxon>
        <taxon>Magnoliopsida</taxon>
        <taxon>eudicotyledons</taxon>
        <taxon>Gunneridae</taxon>
        <taxon>Pentapetalae</taxon>
        <taxon>Caryophyllales</taxon>
        <taxon>Nepenthaceae</taxon>
        <taxon>Nepenthes</taxon>
    </lineage>
</organism>
<feature type="compositionally biased region" description="Polar residues" evidence="1">
    <location>
        <begin position="7"/>
        <end position="27"/>
    </location>
</feature>
<dbReference type="EMBL" id="BSYO01000004">
    <property type="protein sequence ID" value="GMH03513.1"/>
    <property type="molecule type" value="Genomic_DNA"/>
</dbReference>
<comment type="caution">
    <text evidence="2">The sequence shown here is derived from an EMBL/GenBank/DDBJ whole genome shotgun (WGS) entry which is preliminary data.</text>
</comment>
<name>A0AAD3S309_NEPGR</name>
<dbReference type="AlphaFoldDB" id="A0AAD3S309"/>
<sequence length="86" mass="9785">MPHQMQYGKNSRQQHQQPFRAELTTQTKGRKWNKKAPEITFPQRGHPQPFTLQLQELHFGSNSKLQGIDSAALHASGSKYSPSSIK</sequence>
<dbReference type="Proteomes" id="UP001279734">
    <property type="component" value="Unassembled WGS sequence"/>
</dbReference>
<evidence type="ECO:0000256" key="1">
    <source>
        <dbReference type="SAM" id="MobiDB-lite"/>
    </source>
</evidence>
<accession>A0AAD3S309</accession>
<evidence type="ECO:0000313" key="2">
    <source>
        <dbReference type="EMBL" id="GMH03513.1"/>
    </source>
</evidence>
<gene>
    <name evidence="2" type="ORF">Nepgr_005352</name>
</gene>
<feature type="region of interest" description="Disordered" evidence="1">
    <location>
        <begin position="1"/>
        <end position="48"/>
    </location>
</feature>
<evidence type="ECO:0000313" key="3">
    <source>
        <dbReference type="Proteomes" id="UP001279734"/>
    </source>
</evidence>
<protein>
    <submittedName>
        <fullName evidence="2">Uncharacterized protein</fullName>
    </submittedName>
</protein>